<dbReference type="InterPro" id="IPR012280">
    <property type="entry name" value="Semialdhyde_DH_dimer_dom"/>
</dbReference>
<dbReference type="PANTHER" id="PTHR46278:SF2">
    <property type="entry name" value="ASPARTATE-SEMIALDEHYDE DEHYDROGENASE"/>
    <property type="match status" value="1"/>
</dbReference>
<dbReference type="Pfam" id="PF02774">
    <property type="entry name" value="Semialdhyde_dhC"/>
    <property type="match status" value="1"/>
</dbReference>
<dbReference type="OrthoDB" id="9805684at2"/>
<dbReference type="SUPFAM" id="SSF51735">
    <property type="entry name" value="NAD(P)-binding Rossmann-fold domains"/>
    <property type="match status" value="1"/>
</dbReference>
<dbReference type="Gene3D" id="3.30.360.10">
    <property type="entry name" value="Dihydrodipicolinate Reductase, domain 2"/>
    <property type="match status" value="1"/>
</dbReference>
<name>A0A2P4EWS3_9GAMM</name>
<dbReference type="PIRSF" id="PIRSF000148">
    <property type="entry name" value="ASA_dh"/>
    <property type="match status" value="1"/>
</dbReference>
<dbReference type="CDD" id="cd17894">
    <property type="entry name" value="ASADH_USG1_N"/>
    <property type="match status" value="1"/>
</dbReference>
<dbReference type="Gene3D" id="3.40.50.720">
    <property type="entry name" value="NAD(P)-binding Rossmann-like Domain"/>
    <property type="match status" value="1"/>
</dbReference>
<dbReference type="InterPro" id="IPR036291">
    <property type="entry name" value="NAD(P)-bd_dom_sf"/>
</dbReference>
<evidence type="ECO:0000259" key="2">
    <source>
        <dbReference type="SMART" id="SM00859"/>
    </source>
</evidence>
<dbReference type="SUPFAM" id="SSF55347">
    <property type="entry name" value="Glyceraldehyde-3-phosphate dehydrogenase-like, C-terminal domain"/>
    <property type="match status" value="1"/>
</dbReference>
<dbReference type="EMBL" id="PPSK01000004">
    <property type="protein sequence ID" value="POB04468.1"/>
    <property type="molecule type" value="Genomic_DNA"/>
</dbReference>
<dbReference type="InterPro" id="IPR000534">
    <property type="entry name" value="Semialdehyde_DH_NAD-bd"/>
</dbReference>
<organism evidence="3 4">
    <name type="scientific">Halopseudomonas oceani</name>
    <dbReference type="NCBI Taxonomy" id="1708783"/>
    <lineage>
        <taxon>Bacteria</taxon>
        <taxon>Pseudomonadati</taxon>
        <taxon>Pseudomonadota</taxon>
        <taxon>Gammaproteobacteria</taxon>
        <taxon>Pseudomonadales</taxon>
        <taxon>Pseudomonadaceae</taxon>
        <taxon>Halopseudomonas</taxon>
    </lineage>
</organism>
<protein>
    <recommendedName>
        <fullName evidence="2">Semialdehyde dehydrogenase NAD-binding domain-containing protein</fullName>
    </recommendedName>
</protein>
<evidence type="ECO:0000313" key="3">
    <source>
        <dbReference type="EMBL" id="POB04468.1"/>
    </source>
</evidence>
<dbReference type="GO" id="GO:0008652">
    <property type="term" value="P:amino acid biosynthetic process"/>
    <property type="evidence" value="ECO:0007669"/>
    <property type="project" value="InterPro"/>
</dbReference>
<dbReference type="SMART" id="SM00859">
    <property type="entry name" value="Semialdhyde_dh"/>
    <property type="match status" value="1"/>
</dbReference>
<sequence length="348" mass="36385">MHEIDEGQGMSKASGVAIVGVSSLAGDMLVNMLDEHEYTFSSVALVDVDDEAGERRMIKGQSVRVEALSSFDFSSVAVAIVAGDREFGLQCIGNIRDAGALVVDTTGLLAGQGASVVAGVNTAALADAVGRRAVSCPDAQVVQSALVLQALAGMSTLQRVSVSTYQSMSTHSKAAVEALAMQTGRLLNGQPIEKGGALDKQAAFNLLPCTSDIDASGASREERDLVNGVVDVLGLKDVPVLASCVMVPLFYGTAQMMQVTTAEPLDSKKVGNILRRVKGIKVLDKEGAGGFPTPITDATGSDEVWVGRIRQDAAEPNTTHLWIVSDNLRKGVALNSLAIADLLIKDYL</sequence>
<feature type="domain" description="Semialdehyde dehydrogenase NAD-binding" evidence="2">
    <location>
        <begin position="15"/>
        <end position="128"/>
    </location>
</feature>
<dbReference type="Pfam" id="PF01118">
    <property type="entry name" value="Semialdhyde_dh"/>
    <property type="match status" value="1"/>
</dbReference>
<dbReference type="Proteomes" id="UP000243451">
    <property type="component" value="Unassembled WGS sequence"/>
</dbReference>
<accession>A0A2P4EWS3</accession>
<dbReference type="AlphaFoldDB" id="A0A2P4EWS3"/>
<keyword evidence="4" id="KW-1185">Reference proteome</keyword>
<reference evidence="3 4" key="1">
    <citation type="submission" date="2018-01" db="EMBL/GenBank/DDBJ databases">
        <title>Draft genome of the type strain Pseudomonas oceani DSM 100277 isolated from the deep water in Okinawa trough, northwestern Pacific Ocean.</title>
        <authorList>
            <person name="Gomila M."/>
            <person name="Mulet M."/>
            <person name="Garcia-Valdes E."/>
            <person name="Lalucat J."/>
        </authorList>
    </citation>
    <scope>NUCLEOTIDE SEQUENCE [LARGE SCALE GENOMIC DNA]</scope>
    <source>
        <strain evidence="3 4">DSM 100277</strain>
    </source>
</reference>
<dbReference type="GO" id="GO:0016620">
    <property type="term" value="F:oxidoreductase activity, acting on the aldehyde or oxo group of donors, NAD or NADP as acceptor"/>
    <property type="evidence" value="ECO:0007669"/>
    <property type="project" value="InterPro"/>
</dbReference>
<comment type="caution">
    <text evidence="3">The sequence shown here is derived from an EMBL/GenBank/DDBJ whole genome shotgun (WGS) entry which is preliminary data.</text>
</comment>
<proteinExistence type="inferred from homology"/>
<evidence type="ECO:0000256" key="1">
    <source>
        <dbReference type="ARBA" id="ARBA00010584"/>
    </source>
</evidence>
<comment type="similarity">
    <text evidence="1">Belongs to the aspartate-semialdehyde dehydrogenase family.</text>
</comment>
<dbReference type="GO" id="GO:0046983">
    <property type="term" value="F:protein dimerization activity"/>
    <property type="evidence" value="ECO:0007669"/>
    <property type="project" value="InterPro"/>
</dbReference>
<dbReference type="PANTHER" id="PTHR46278">
    <property type="entry name" value="DEHYDROGENASE, PUTATIVE-RELATED"/>
    <property type="match status" value="1"/>
</dbReference>
<evidence type="ECO:0000313" key="4">
    <source>
        <dbReference type="Proteomes" id="UP000243451"/>
    </source>
</evidence>
<dbReference type="GO" id="GO:0051287">
    <property type="term" value="F:NAD binding"/>
    <property type="evidence" value="ECO:0007669"/>
    <property type="project" value="InterPro"/>
</dbReference>
<gene>
    <name evidence="3" type="ORF">C1949_05695</name>
</gene>